<dbReference type="RefSeq" id="WP_183374553.1">
    <property type="nucleotide sequence ID" value="NZ_CBCSFZ010000031.1"/>
</dbReference>
<feature type="transmembrane region" description="Helical" evidence="1">
    <location>
        <begin position="92"/>
        <end position="111"/>
    </location>
</feature>
<feature type="transmembrane region" description="Helical" evidence="1">
    <location>
        <begin position="31"/>
        <end position="53"/>
    </location>
</feature>
<sequence length="120" mass="12366">MSALIIATYIIGVGVGALGLLYVVKDLAADLILLGAQLLVLLVWIALVVGALLKAASVGGPTDAITFWGYALTGLTLPIAGLYLGFLERSRWGALTIAIASLTMTVLAARLPQIWAGGFA</sequence>
<dbReference type="AlphaFoldDB" id="A0A839QPP7"/>
<accession>A0A839QPP7</accession>
<evidence type="ECO:0000256" key="1">
    <source>
        <dbReference type="SAM" id="Phobius"/>
    </source>
</evidence>
<keyword evidence="1" id="KW-0812">Transmembrane</keyword>
<keyword evidence="1" id="KW-1133">Transmembrane helix</keyword>
<feature type="transmembrane region" description="Helical" evidence="1">
    <location>
        <begin position="6"/>
        <end position="24"/>
    </location>
</feature>
<comment type="caution">
    <text evidence="2">The sequence shown here is derived from an EMBL/GenBank/DDBJ whole genome shotgun (WGS) entry which is preliminary data.</text>
</comment>
<feature type="transmembrane region" description="Helical" evidence="1">
    <location>
        <begin position="65"/>
        <end position="85"/>
    </location>
</feature>
<keyword evidence="3" id="KW-1185">Reference proteome</keyword>
<evidence type="ECO:0008006" key="4">
    <source>
        <dbReference type="Google" id="ProtNLM"/>
    </source>
</evidence>
<evidence type="ECO:0000313" key="3">
    <source>
        <dbReference type="Proteomes" id="UP000568050"/>
    </source>
</evidence>
<proteinExistence type="predicted"/>
<dbReference type="Proteomes" id="UP000568050">
    <property type="component" value="Unassembled WGS sequence"/>
</dbReference>
<dbReference type="EMBL" id="JACHWP010000001">
    <property type="protein sequence ID" value="MBB3022473.1"/>
    <property type="molecule type" value="Genomic_DNA"/>
</dbReference>
<gene>
    <name evidence="2" type="ORF">FHX50_000721</name>
</gene>
<reference evidence="2 3" key="1">
    <citation type="submission" date="2020-08" db="EMBL/GenBank/DDBJ databases">
        <title>Sequencing the genomes of 1000 actinobacteria strains.</title>
        <authorList>
            <person name="Klenk H.-P."/>
        </authorList>
    </citation>
    <scope>NUCLEOTIDE SEQUENCE [LARGE SCALE GENOMIC DNA]</scope>
    <source>
        <strain evidence="2 3">DSM 23040</strain>
    </source>
</reference>
<name>A0A839QPP7_9MICO</name>
<evidence type="ECO:0000313" key="2">
    <source>
        <dbReference type="EMBL" id="MBB3022473.1"/>
    </source>
</evidence>
<keyword evidence="1" id="KW-0472">Membrane</keyword>
<protein>
    <recommendedName>
        <fullName evidence="4">Integral membrane protein</fullName>
    </recommendedName>
</protein>
<organism evidence="2 3">
    <name type="scientific">Helcobacillus massiliensis</name>
    <dbReference type="NCBI Taxonomy" id="521392"/>
    <lineage>
        <taxon>Bacteria</taxon>
        <taxon>Bacillati</taxon>
        <taxon>Actinomycetota</taxon>
        <taxon>Actinomycetes</taxon>
        <taxon>Micrococcales</taxon>
        <taxon>Dermabacteraceae</taxon>
        <taxon>Helcobacillus</taxon>
    </lineage>
</organism>